<dbReference type="SUPFAM" id="SSF52172">
    <property type="entry name" value="CheY-like"/>
    <property type="match status" value="1"/>
</dbReference>
<evidence type="ECO:0000256" key="7">
    <source>
        <dbReference type="SAM" id="Coils"/>
    </source>
</evidence>
<accession>A0AAX2A9E9</accession>
<dbReference type="InterPro" id="IPR011006">
    <property type="entry name" value="CheY-like_superfamily"/>
</dbReference>
<dbReference type="Pfam" id="PF00072">
    <property type="entry name" value="Response_reg"/>
    <property type="match status" value="1"/>
</dbReference>
<dbReference type="EMBL" id="PDKM01000003">
    <property type="protein sequence ID" value="RXK10109.1"/>
    <property type="molecule type" value="Genomic_DNA"/>
</dbReference>
<dbReference type="GO" id="GO:0032993">
    <property type="term" value="C:protein-DNA complex"/>
    <property type="evidence" value="ECO:0007669"/>
    <property type="project" value="TreeGrafter"/>
</dbReference>
<gene>
    <name evidence="10" type="ORF">CRV05_06945</name>
</gene>
<dbReference type="PANTHER" id="PTHR48111">
    <property type="entry name" value="REGULATOR OF RPOS"/>
    <property type="match status" value="1"/>
</dbReference>
<dbReference type="NCBIfam" id="TIGR00229">
    <property type="entry name" value="sensory_box"/>
    <property type="match status" value="1"/>
</dbReference>
<evidence type="ECO:0000256" key="1">
    <source>
        <dbReference type="ARBA" id="ARBA00022553"/>
    </source>
</evidence>
<evidence type="ECO:0000259" key="9">
    <source>
        <dbReference type="PROSITE" id="PS50112"/>
    </source>
</evidence>
<keyword evidence="7" id="KW-0175">Coiled coil</keyword>
<dbReference type="Proteomes" id="UP000289193">
    <property type="component" value="Unassembled WGS sequence"/>
</dbReference>
<dbReference type="InterPro" id="IPR013655">
    <property type="entry name" value="PAS_fold_3"/>
</dbReference>
<dbReference type="GO" id="GO:0000976">
    <property type="term" value="F:transcription cis-regulatory region binding"/>
    <property type="evidence" value="ECO:0007669"/>
    <property type="project" value="TreeGrafter"/>
</dbReference>
<keyword evidence="4" id="KW-0238">DNA-binding</keyword>
<keyword evidence="5" id="KW-0804">Transcription</keyword>
<dbReference type="AlphaFoldDB" id="A0AAX2A9E9"/>
<dbReference type="CDD" id="cd00156">
    <property type="entry name" value="REC"/>
    <property type="match status" value="1"/>
</dbReference>
<evidence type="ECO:0008006" key="12">
    <source>
        <dbReference type="Google" id="ProtNLM"/>
    </source>
</evidence>
<dbReference type="SMART" id="SM00448">
    <property type="entry name" value="REC"/>
    <property type="match status" value="1"/>
</dbReference>
<dbReference type="InterPro" id="IPR039420">
    <property type="entry name" value="WalR-like"/>
</dbReference>
<dbReference type="CDD" id="cd00130">
    <property type="entry name" value="PAS"/>
    <property type="match status" value="1"/>
</dbReference>
<reference evidence="10 11" key="1">
    <citation type="submission" date="2017-10" db="EMBL/GenBank/DDBJ databases">
        <title>Genomics of the genus Arcobacter.</title>
        <authorList>
            <person name="Perez-Cataluna A."/>
            <person name="Figueras M.J."/>
        </authorList>
    </citation>
    <scope>NUCLEOTIDE SEQUENCE [LARGE SCALE GENOMIC DNA]</scope>
    <source>
        <strain evidence="10 11">CECT 7835</strain>
    </source>
</reference>
<dbReference type="Pfam" id="PF08447">
    <property type="entry name" value="PAS_3"/>
    <property type="match status" value="1"/>
</dbReference>
<name>A0AAX2A9E9_9BACT</name>
<sequence>MMIEINEKIKSLKVLYVEDEELAREKLGKFLERKFSTVKLCSNGLDGFLAFQDAYSKNEKFDLVISDINMPKMDGLEMFEKIKEIDKDIPSMLITARTETEQLLQAIYLHIDSYIMKPIDLNIINERLDRICNDIFYKKSYENQKKELQTYLDILNQEAIVSKTDLSGKITYVNEGFCVVTGYEESELIGKSHKLIRHPEISKDFFKTLWDTIQSGKIWSGTFKNLAKDGSTFFVNTKIIPIFDSSNKEIKEYIAVRFLVTEDELKKRESYKKYLEQVTQYKKAISQLVSEKELLNKKIIDLSNANISLENKASQNELKRKQLLNQLEAYEKNNLEYDKLNLMTKQDKSKQFDQMYRALNSIKSLNKRQEKTINDLETMLSAKTGELDSFIKKDLENKKRINDLKDLVTNLQKENEELKKQKKSIF</sequence>
<feature type="domain" description="PAS" evidence="9">
    <location>
        <begin position="144"/>
        <end position="216"/>
    </location>
</feature>
<dbReference type="InterPro" id="IPR000014">
    <property type="entry name" value="PAS"/>
</dbReference>
<proteinExistence type="predicted"/>
<feature type="coiled-coil region" evidence="7">
    <location>
        <begin position="271"/>
        <end position="424"/>
    </location>
</feature>
<dbReference type="GO" id="GO:0000156">
    <property type="term" value="F:phosphorelay response regulator activity"/>
    <property type="evidence" value="ECO:0007669"/>
    <property type="project" value="TreeGrafter"/>
</dbReference>
<evidence type="ECO:0000256" key="5">
    <source>
        <dbReference type="ARBA" id="ARBA00023163"/>
    </source>
</evidence>
<keyword evidence="3" id="KW-0805">Transcription regulation</keyword>
<evidence type="ECO:0000256" key="2">
    <source>
        <dbReference type="ARBA" id="ARBA00023012"/>
    </source>
</evidence>
<comment type="caution">
    <text evidence="10">The sequence shown here is derived from an EMBL/GenBank/DDBJ whole genome shotgun (WGS) entry which is preliminary data.</text>
</comment>
<dbReference type="SMART" id="SM00091">
    <property type="entry name" value="PAS"/>
    <property type="match status" value="1"/>
</dbReference>
<feature type="domain" description="Response regulatory" evidence="8">
    <location>
        <begin position="13"/>
        <end position="132"/>
    </location>
</feature>
<evidence type="ECO:0000313" key="11">
    <source>
        <dbReference type="Proteomes" id="UP000289193"/>
    </source>
</evidence>
<evidence type="ECO:0000256" key="4">
    <source>
        <dbReference type="ARBA" id="ARBA00023125"/>
    </source>
</evidence>
<feature type="modified residue" description="4-aspartylphosphate" evidence="6">
    <location>
        <position position="67"/>
    </location>
</feature>
<dbReference type="InterPro" id="IPR001789">
    <property type="entry name" value="Sig_transdc_resp-reg_receiver"/>
</dbReference>
<dbReference type="PROSITE" id="PS50110">
    <property type="entry name" value="RESPONSE_REGULATORY"/>
    <property type="match status" value="1"/>
</dbReference>
<dbReference type="GO" id="GO:0006355">
    <property type="term" value="P:regulation of DNA-templated transcription"/>
    <property type="evidence" value="ECO:0007669"/>
    <property type="project" value="TreeGrafter"/>
</dbReference>
<dbReference type="Gene3D" id="3.40.50.2300">
    <property type="match status" value="1"/>
</dbReference>
<keyword evidence="11" id="KW-1185">Reference proteome</keyword>
<keyword evidence="1 6" id="KW-0597">Phosphoprotein</keyword>
<evidence type="ECO:0000259" key="8">
    <source>
        <dbReference type="PROSITE" id="PS50110"/>
    </source>
</evidence>
<evidence type="ECO:0000256" key="3">
    <source>
        <dbReference type="ARBA" id="ARBA00023015"/>
    </source>
</evidence>
<keyword evidence="2" id="KW-0902">Two-component regulatory system</keyword>
<organism evidence="10 11">
    <name type="scientific">Halarcobacter bivalviorum</name>
    <dbReference type="NCBI Taxonomy" id="663364"/>
    <lineage>
        <taxon>Bacteria</taxon>
        <taxon>Pseudomonadati</taxon>
        <taxon>Campylobacterota</taxon>
        <taxon>Epsilonproteobacteria</taxon>
        <taxon>Campylobacterales</taxon>
        <taxon>Arcobacteraceae</taxon>
        <taxon>Halarcobacter</taxon>
    </lineage>
</organism>
<dbReference type="InterPro" id="IPR035965">
    <property type="entry name" value="PAS-like_dom_sf"/>
</dbReference>
<evidence type="ECO:0000313" key="10">
    <source>
        <dbReference type="EMBL" id="RXK10109.1"/>
    </source>
</evidence>
<dbReference type="GO" id="GO:0005829">
    <property type="term" value="C:cytosol"/>
    <property type="evidence" value="ECO:0007669"/>
    <property type="project" value="TreeGrafter"/>
</dbReference>
<protein>
    <recommendedName>
        <fullName evidence="12">PAS sensor-containing response regulator</fullName>
    </recommendedName>
</protein>
<dbReference type="Gene3D" id="3.30.450.20">
    <property type="entry name" value="PAS domain"/>
    <property type="match status" value="1"/>
</dbReference>
<dbReference type="SUPFAM" id="SSF55785">
    <property type="entry name" value="PYP-like sensor domain (PAS domain)"/>
    <property type="match status" value="1"/>
</dbReference>
<evidence type="ECO:0000256" key="6">
    <source>
        <dbReference type="PROSITE-ProRule" id="PRU00169"/>
    </source>
</evidence>
<dbReference type="PANTHER" id="PTHR48111:SF1">
    <property type="entry name" value="TWO-COMPONENT RESPONSE REGULATOR ORR33"/>
    <property type="match status" value="1"/>
</dbReference>
<dbReference type="PROSITE" id="PS50112">
    <property type="entry name" value="PAS"/>
    <property type="match status" value="1"/>
</dbReference>